<reference evidence="7" key="1">
    <citation type="submission" date="2016-06" db="EMBL/GenBank/DDBJ databases">
        <authorList>
            <person name="Varghese N."/>
            <person name="Submissions Spin"/>
        </authorList>
    </citation>
    <scope>NUCLEOTIDE SEQUENCE [LARGE SCALE GENOMIC DNA]</scope>
    <source>
        <strain evidence="7">DSM 44830</strain>
    </source>
</reference>
<comment type="similarity">
    <text evidence="1">Belongs to the aldehyde dehydrogenase family.</text>
</comment>
<dbReference type="GO" id="GO:0016620">
    <property type="term" value="F:oxidoreductase activity, acting on the aldehyde or oxo group of donors, NAD or NADP as acceptor"/>
    <property type="evidence" value="ECO:0007669"/>
    <property type="project" value="InterPro"/>
</dbReference>
<keyword evidence="2" id="KW-0560">Oxidoreductase</keyword>
<dbReference type="Gene3D" id="3.40.605.10">
    <property type="entry name" value="Aldehyde Dehydrogenase, Chain A, domain 1"/>
    <property type="match status" value="1"/>
</dbReference>
<dbReference type="STRING" id="262898.GA0070564_10768"/>
<dbReference type="InterPro" id="IPR016161">
    <property type="entry name" value="Ald_DH/histidinol_DH"/>
</dbReference>
<dbReference type="InterPro" id="IPR016163">
    <property type="entry name" value="Ald_DH_C"/>
</dbReference>
<keyword evidence="3" id="KW-0520">NAD</keyword>
<name>A0A1C4ZZ98_9ACTN</name>
<proteinExistence type="inferred from homology"/>
<evidence type="ECO:0000313" key="7">
    <source>
        <dbReference type="Proteomes" id="UP000199504"/>
    </source>
</evidence>
<protein>
    <submittedName>
        <fullName evidence="6">Acyl-CoA reductase</fullName>
    </submittedName>
</protein>
<dbReference type="PANTHER" id="PTHR42986">
    <property type="entry name" value="BENZALDEHYDE DEHYDROGENASE YFMT"/>
    <property type="match status" value="1"/>
</dbReference>
<dbReference type="InterPro" id="IPR015590">
    <property type="entry name" value="Aldehyde_DH_dom"/>
</dbReference>
<feature type="region of interest" description="Disordered" evidence="4">
    <location>
        <begin position="1"/>
        <end position="25"/>
    </location>
</feature>
<dbReference type="InterPro" id="IPR016162">
    <property type="entry name" value="Ald_DH_N"/>
</dbReference>
<evidence type="ECO:0000256" key="2">
    <source>
        <dbReference type="ARBA" id="ARBA00023002"/>
    </source>
</evidence>
<evidence type="ECO:0000259" key="5">
    <source>
        <dbReference type="Pfam" id="PF00171"/>
    </source>
</evidence>
<dbReference type="PANTHER" id="PTHR42986:SF1">
    <property type="entry name" value="BENZALDEHYDE DEHYDROGENASE YFMT"/>
    <property type="match status" value="1"/>
</dbReference>
<evidence type="ECO:0000256" key="3">
    <source>
        <dbReference type="ARBA" id="ARBA00023027"/>
    </source>
</evidence>
<evidence type="ECO:0000256" key="1">
    <source>
        <dbReference type="ARBA" id="ARBA00009986"/>
    </source>
</evidence>
<dbReference type="OrthoDB" id="3284578at2"/>
<evidence type="ECO:0000313" key="6">
    <source>
        <dbReference type="EMBL" id="SCF38273.1"/>
    </source>
</evidence>
<dbReference type="AlphaFoldDB" id="A0A1C4ZZ98"/>
<sequence>MPVSTKLPHSAEEVPPGTPVSDARQRSYRSYIGDKDVDGVGWVYTVSSRSMLEDVFTSVSLKRSLERDPDSDAVHHPYVVGRCAVAGAADIDAAVEAAATAAPAWAATPLPRRLELGRRFRERLLARWDEFVDLLVAEAHPRTVAKWELSCLLQVLSEENLAWYEQQMHAEFTHGERRLIVRQLPDGVVCVNPPQNAPAPSAALAVLSLMAGNAVVIRAPRSVPLSTMFLVRELVAPVLRELDAPPGTVNVICGKPVEVIDRWLTHPLVDDIFYFGGTEEGMRIQRECVERGKKPILELAGNDGLVVWHDADLALAAEAITESFVGSGQICMVPNYVVAHPAIADELLALVVERAAQIRPGYPEDEGVLLAPVRRSEKFFELLARAVDQGATIACGGRRVELDGTPSEAGVFLEPTVVRVEGLAGARDLDVVRHETFFPLLPFVVPPAAPDDELLDLVLAFVNANEYGLRNSLWSGSEQVIDEFVRRVHNGGLLKVNDSHIGFLPYVPTHGGTGLTSGAFGEANYPILKTTHVQGVSITSGISPRRAAFGH</sequence>
<evidence type="ECO:0000256" key="4">
    <source>
        <dbReference type="SAM" id="MobiDB-lite"/>
    </source>
</evidence>
<accession>A0A1C4ZZ98</accession>
<keyword evidence="7" id="KW-1185">Reference proteome</keyword>
<organism evidence="6 7">
    <name type="scientific">Micromonospora mirobrigensis</name>
    <dbReference type="NCBI Taxonomy" id="262898"/>
    <lineage>
        <taxon>Bacteria</taxon>
        <taxon>Bacillati</taxon>
        <taxon>Actinomycetota</taxon>
        <taxon>Actinomycetes</taxon>
        <taxon>Micromonosporales</taxon>
        <taxon>Micromonosporaceae</taxon>
        <taxon>Micromonospora</taxon>
    </lineage>
</organism>
<dbReference type="Gene3D" id="3.40.309.10">
    <property type="entry name" value="Aldehyde Dehydrogenase, Chain A, domain 2"/>
    <property type="match status" value="1"/>
</dbReference>
<dbReference type="SUPFAM" id="SSF53720">
    <property type="entry name" value="ALDH-like"/>
    <property type="match status" value="1"/>
</dbReference>
<dbReference type="Pfam" id="PF00171">
    <property type="entry name" value="Aldedh"/>
    <property type="match status" value="1"/>
</dbReference>
<gene>
    <name evidence="6" type="ORF">GA0070564_10768</name>
</gene>
<dbReference type="Proteomes" id="UP000199504">
    <property type="component" value="Unassembled WGS sequence"/>
</dbReference>
<feature type="domain" description="Aldehyde dehydrogenase" evidence="5">
    <location>
        <begin position="79"/>
        <end position="514"/>
    </location>
</feature>
<dbReference type="EMBL" id="FMCX01000007">
    <property type="protein sequence ID" value="SCF38273.1"/>
    <property type="molecule type" value="Genomic_DNA"/>
</dbReference>